<dbReference type="AlphaFoldDB" id="A0A9D1AHC0"/>
<evidence type="ECO:0000256" key="6">
    <source>
        <dbReference type="ARBA" id="ARBA00022840"/>
    </source>
</evidence>
<feature type="domain" description="ABC transmembrane type-1" evidence="11">
    <location>
        <begin position="16"/>
        <end position="298"/>
    </location>
</feature>
<accession>A0A9D1AHC0</accession>
<reference evidence="12" key="1">
    <citation type="submission" date="2020-10" db="EMBL/GenBank/DDBJ databases">
        <authorList>
            <person name="Gilroy R."/>
        </authorList>
    </citation>
    <scope>NUCLEOTIDE SEQUENCE</scope>
    <source>
        <strain evidence="12">ChiW25-3613</strain>
    </source>
</reference>
<evidence type="ECO:0000256" key="2">
    <source>
        <dbReference type="ARBA" id="ARBA00022448"/>
    </source>
</evidence>
<dbReference type="InterPro" id="IPR011527">
    <property type="entry name" value="ABC1_TM_dom"/>
</dbReference>
<evidence type="ECO:0000256" key="5">
    <source>
        <dbReference type="ARBA" id="ARBA00022741"/>
    </source>
</evidence>
<gene>
    <name evidence="12" type="ORF">IAB90_06475</name>
</gene>
<dbReference type="SUPFAM" id="SSF90123">
    <property type="entry name" value="ABC transporter transmembrane region"/>
    <property type="match status" value="1"/>
</dbReference>
<dbReference type="InterPro" id="IPR003439">
    <property type="entry name" value="ABC_transporter-like_ATP-bd"/>
</dbReference>
<dbReference type="GO" id="GO:0005886">
    <property type="term" value="C:plasma membrane"/>
    <property type="evidence" value="ECO:0007669"/>
    <property type="project" value="UniProtKB-SubCell"/>
</dbReference>
<reference evidence="12" key="2">
    <citation type="journal article" date="2021" name="PeerJ">
        <title>Extensive microbial diversity within the chicken gut microbiome revealed by metagenomics and culture.</title>
        <authorList>
            <person name="Gilroy R."/>
            <person name="Ravi A."/>
            <person name="Getino M."/>
            <person name="Pursley I."/>
            <person name="Horton D.L."/>
            <person name="Alikhan N.F."/>
            <person name="Baker D."/>
            <person name="Gharbi K."/>
            <person name="Hall N."/>
            <person name="Watson M."/>
            <person name="Adriaenssens E.M."/>
            <person name="Foster-Nyarko E."/>
            <person name="Jarju S."/>
            <person name="Secka A."/>
            <person name="Antonio M."/>
            <person name="Oren A."/>
            <person name="Chaudhuri R.R."/>
            <person name="La Ragione R."/>
            <person name="Hildebrand F."/>
            <person name="Pallen M.J."/>
        </authorList>
    </citation>
    <scope>NUCLEOTIDE SEQUENCE</scope>
    <source>
        <strain evidence="12">ChiW25-3613</strain>
    </source>
</reference>
<dbReference type="InterPro" id="IPR003593">
    <property type="entry name" value="AAA+_ATPase"/>
</dbReference>
<dbReference type="SUPFAM" id="SSF52540">
    <property type="entry name" value="P-loop containing nucleoside triphosphate hydrolases"/>
    <property type="match status" value="1"/>
</dbReference>
<keyword evidence="8 9" id="KW-0472">Membrane</keyword>
<dbReference type="Proteomes" id="UP000824179">
    <property type="component" value="Unassembled WGS sequence"/>
</dbReference>
<evidence type="ECO:0000259" key="11">
    <source>
        <dbReference type="PROSITE" id="PS50929"/>
    </source>
</evidence>
<feature type="transmembrane region" description="Helical" evidence="9">
    <location>
        <begin position="157"/>
        <end position="174"/>
    </location>
</feature>
<evidence type="ECO:0000256" key="1">
    <source>
        <dbReference type="ARBA" id="ARBA00004651"/>
    </source>
</evidence>
<keyword evidence="4 9" id="KW-0812">Transmembrane</keyword>
<dbReference type="PANTHER" id="PTHR43394">
    <property type="entry name" value="ATP-DEPENDENT PERMEASE MDL1, MITOCHONDRIAL"/>
    <property type="match status" value="1"/>
</dbReference>
<feature type="transmembrane region" description="Helical" evidence="9">
    <location>
        <begin position="131"/>
        <end position="151"/>
    </location>
</feature>
<comment type="subcellular location">
    <subcellularLocation>
        <location evidence="1">Cell membrane</location>
        <topology evidence="1">Multi-pass membrane protein</topology>
    </subcellularLocation>
</comment>
<evidence type="ECO:0000313" key="12">
    <source>
        <dbReference type="EMBL" id="HIR40009.1"/>
    </source>
</evidence>
<feature type="transmembrane region" description="Helical" evidence="9">
    <location>
        <begin position="278"/>
        <end position="297"/>
    </location>
</feature>
<dbReference type="Pfam" id="PF00664">
    <property type="entry name" value="ABC_membrane"/>
    <property type="match status" value="1"/>
</dbReference>
<comment type="caution">
    <text evidence="12">The sequence shown here is derived from an EMBL/GenBank/DDBJ whole genome shotgun (WGS) entry which is preliminary data.</text>
</comment>
<dbReference type="CDD" id="cd18548">
    <property type="entry name" value="ABC_6TM_Tm287_like"/>
    <property type="match status" value="1"/>
</dbReference>
<keyword evidence="7 9" id="KW-1133">Transmembrane helix</keyword>
<evidence type="ECO:0000313" key="13">
    <source>
        <dbReference type="Proteomes" id="UP000824179"/>
    </source>
</evidence>
<evidence type="ECO:0000256" key="3">
    <source>
        <dbReference type="ARBA" id="ARBA00022475"/>
    </source>
</evidence>
<dbReference type="Gene3D" id="1.20.1560.10">
    <property type="entry name" value="ABC transporter type 1, transmembrane domain"/>
    <property type="match status" value="1"/>
</dbReference>
<feature type="domain" description="ABC transporter" evidence="10">
    <location>
        <begin position="334"/>
        <end position="569"/>
    </location>
</feature>
<organism evidence="12 13">
    <name type="scientific">Candidatus Coproplasma stercoripullorum</name>
    <dbReference type="NCBI Taxonomy" id="2840751"/>
    <lineage>
        <taxon>Bacteria</taxon>
        <taxon>Bacillati</taxon>
        <taxon>Bacillota</taxon>
        <taxon>Clostridia</taxon>
        <taxon>Eubacteriales</taxon>
        <taxon>Candidatus Coproplasma</taxon>
    </lineage>
</organism>
<evidence type="ECO:0000256" key="8">
    <source>
        <dbReference type="ARBA" id="ARBA00023136"/>
    </source>
</evidence>
<name>A0A9D1AHC0_9FIRM</name>
<dbReference type="GO" id="GO:0015421">
    <property type="term" value="F:ABC-type oligopeptide transporter activity"/>
    <property type="evidence" value="ECO:0007669"/>
    <property type="project" value="TreeGrafter"/>
</dbReference>
<dbReference type="SMART" id="SM00382">
    <property type="entry name" value="AAA"/>
    <property type="match status" value="1"/>
</dbReference>
<dbReference type="PROSITE" id="PS50893">
    <property type="entry name" value="ABC_TRANSPORTER_2"/>
    <property type="match status" value="1"/>
</dbReference>
<evidence type="ECO:0000256" key="9">
    <source>
        <dbReference type="SAM" id="Phobius"/>
    </source>
</evidence>
<keyword evidence="6 12" id="KW-0067">ATP-binding</keyword>
<keyword evidence="5" id="KW-0547">Nucleotide-binding</keyword>
<proteinExistence type="predicted"/>
<dbReference type="GO" id="GO:0005524">
    <property type="term" value="F:ATP binding"/>
    <property type="evidence" value="ECO:0007669"/>
    <property type="project" value="UniProtKB-KW"/>
</dbReference>
<keyword evidence="2" id="KW-0813">Transport</keyword>
<dbReference type="GO" id="GO:0016887">
    <property type="term" value="F:ATP hydrolysis activity"/>
    <property type="evidence" value="ECO:0007669"/>
    <property type="project" value="InterPro"/>
</dbReference>
<dbReference type="InterPro" id="IPR036640">
    <property type="entry name" value="ABC1_TM_sf"/>
</dbReference>
<keyword evidence="3" id="KW-1003">Cell membrane</keyword>
<evidence type="ECO:0000256" key="4">
    <source>
        <dbReference type="ARBA" id="ARBA00022692"/>
    </source>
</evidence>
<evidence type="ECO:0000259" key="10">
    <source>
        <dbReference type="PROSITE" id="PS50893"/>
    </source>
</evidence>
<sequence length="577" mass="64033">MKLILRFLKPHWKMCLLTVFLLFVDVVGALAIPAFAAELMNEAERGVEFNTLVITAVLMGVAALIAGAASIGSVFAAADLTARVGADMRDALYKKSLELAVSDFRTFGTASVTTRTVSDITNIQTTLINTIMLVLPVPLVFILSIVMAFILDWAMGLILLGILIIIMIIAVFIIKSSSPLFRKLQKLLDKMSSVLLENITGVRVVRAFNNEEREERRMDDAFSGYASTSIKANRRFALLDGISFFAINILIILVYALSGFRISAGLFEVGDITAIIEYAMFALFYLMMAQMVILTLPRALECCERIRSVLDFSPTIADNVESPVQLDERSGNVLKFERVAFRFADADEYTLRKLNFACRRGQTTAIIGGTGSGKSTVASLMLRFNDVTEGRVLLNGVDIRRMPQYQLRDNIAYVQQRAWLFSGTIAENLRYGNENATDEELWHALEVAQAADFVKKLPEGLNSFVAQGGTNFSGGQKQRLSIARALVKKPQLYIFDDSFSALDFKTDAALRHALAYETQDAAVVIIAQRVSTIRHAEQIIVLNEGEPVGVGTHEELMENCSVYREIYKSQTKEEDEQ</sequence>
<dbReference type="InterPro" id="IPR027417">
    <property type="entry name" value="P-loop_NTPase"/>
</dbReference>
<dbReference type="FunFam" id="3.40.50.300:FF:000854">
    <property type="entry name" value="Multidrug ABC transporter ATP-binding protein"/>
    <property type="match status" value="1"/>
</dbReference>
<dbReference type="PROSITE" id="PS00211">
    <property type="entry name" value="ABC_TRANSPORTER_1"/>
    <property type="match status" value="1"/>
</dbReference>
<dbReference type="EMBL" id="DVHB01000112">
    <property type="protein sequence ID" value="HIR40009.1"/>
    <property type="molecule type" value="Genomic_DNA"/>
</dbReference>
<feature type="transmembrane region" description="Helical" evidence="9">
    <location>
        <begin position="52"/>
        <end position="78"/>
    </location>
</feature>
<protein>
    <submittedName>
        <fullName evidence="12">ABC transporter ATP-binding protein</fullName>
    </submittedName>
</protein>
<dbReference type="Pfam" id="PF00005">
    <property type="entry name" value="ABC_tran"/>
    <property type="match status" value="1"/>
</dbReference>
<evidence type="ECO:0000256" key="7">
    <source>
        <dbReference type="ARBA" id="ARBA00022989"/>
    </source>
</evidence>
<dbReference type="Gene3D" id="3.40.50.300">
    <property type="entry name" value="P-loop containing nucleotide triphosphate hydrolases"/>
    <property type="match status" value="1"/>
</dbReference>
<feature type="transmembrane region" description="Helical" evidence="9">
    <location>
        <begin position="236"/>
        <end position="258"/>
    </location>
</feature>
<dbReference type="PANTHER" id="PTHR43394:SF1">
    <property type="entry name" value="ATP-BINDING CASSETTE SUB-FAMILY B MEMBER 10, MITOCHONDRIAL"/>
    <property type="match status" value="1"/>
</dbReference>
<dbReference type="InterPro" id="IPR039421">
    <property type="entry name" value="Type_1_exporter"/>
</dbReference>
<dbReference type="PROSITE" id="PS50929">
    <property type="entry name" value="ABC_TM1F"/>
    <property type="match status" value="1"/>
</dbReference>
<dbReference type="InterPro" id="IPR017871">
    <property type="entry name" value="ABC_transporter-like_CS"/>
</dbReference>